<evidence type="ECO:0000313" key="1">
    <source>
        <dbReference type="EMBL" id="MED6268469.1"/>
    </source>
</evidence>
<sequence length="126" mass="14272">MPDFLFKTIAITHQTKGSKMSLHTIAHCYCRLMLFEQELPLRSAAKYTKIKAFDQSQREYLPVGSNVNLAEERRKCALSLCNQAQSPGGRHIGYFLFHRITCSSGLGSFCCGFAGMISFHYVDKLR</sequence>
<name>A0ABU7D2V3_9TELE</name>
<dbReference type="EMBL" id="JAHUTJ010010545">
    <property type="protein sequence ID" value="MED6268469.1"/>
    <property type="molecule type" value="Genomic_DNA"/>
</dbReference>
<proteinExistence type="predicted"/>
<dbReference type="Proteomes" id="UP001352852">
    <property type="component" value="Unassembled WGS sequence"/>
</dbReference>
<evidence type="ECO:0000313" key="2">
    <source>
        <dbReference type="Proteomes" id="UP001352852"/>
    </source>
</evidence>
<reference evidence="1 2" key="1">
    <citation type="submission" date="2021-06" db="EMBL/GenBank/DDBJ databases">
        <authorList>
            <person name="Palmer J.M."/>
        </authorList>
    </citation>
    <scope>NUCLEOTIDE SEQUENCE [LARGE SCALE GENOMIC DNA]</scope>
    <source>
        <strain evidence="1 2">CL_MEX2019</strain>
        <tissue evidence="1">Muscle</tissue>
    </source>
</reference>
<organism evidence="1 2">
    <name type="scientific">Characodon lateralis</name>
    <dbReference type="NCBI Taxonomy" id="208331"/>
    <lineage>
        <taxon>Eukaryota</taxon>
        <taxon>Metazoa</taxon>
        <taxon>Chordata</taxon>
        <taxon>Craniata</taxon>
        <taxon>Vertebrata</taxon>
        <taxon>Euteleostomi</taxon>
        <taxon>Actinopterygii</taxon>
        <taxon>Neopterygii</taxon>
        <taxon>Teleostei</taxon>
        <taxon>Neoteleostei</taxon>
        <taxon>Acanthomorphata</taxon>
        <taxon>Ovalentaria</taxon>
        <taxon>Atherinomorphae</taxon>
        <taxon>Cyprinodontiformes</taxon>
        <taxon>Goodeidae</taxon>
        <taxon>Characodon</taxon>
    </lineage>
</organism>
<keyword evidence="2" id="KW-1185">Reference proteome</keyword>
<gene>
    <name evidence="1" type="ORF">CHARACLAT_022765</name>
</gene>
<accession>A0ABU7D2V3</accession>
<protein>
    <submittedName>
        <fullName evidence="1">Uncharacterized protein</fullName>
    </submittedName>
</protein>
<comment type="caution">
    <text evidence="1">The sequence shown here is derived from an EMBL/GenBank/DDBJ whole genome shotgun (WGS) entry which is preliminary data.</text>
</comment>